<dbReference type="InterPro" id="IPR012934">
    <property type="entry name" value="Znf_AD"/>
</dbReference>
<feature type="domain" description="ZAD" evidence="2">
    <location>
        <begin position="21"/>
        <end position="91"/>
    </location>
</feature>
<dbReference type="PROSITE" id="PS51915">
    <property type="entry name" value="ZAD"/>
    <property type="match status" value="1"/>
</dbReference>
<dbReference type="SUPFAM" id="SSF57716">
    <property type="entry name" value="Glucocorticoid receptor-like (DNA-binding domain)"/>
    <property type="match status" value="1"/>
</dbReference>
<evidence type="ECO:0000259" key="2">
    <source>
        <dbReference type="PROSITE" id="PS51915"/>
    </source>
</evidence>
<dbReference type="PANTHER" id="PTHR33480">
    <property type="entry name" value="SET DOMAIN-CONTAINING PROTEIN-RELATED"/>
    <property type="match status" value="1"/>
</dbReference>
<keyword evidence="1" id="KW-0479">Metal-binding</keyword>
<dbReference type="OrthoDB" id="7042322at2759"/>
<dbReference type="AlphaFoldDB" id="A0A6P7F297"/>
<evidence type="ECO:0000256" key="1">
    <source>
        <dbReference type="PROSITE-ProRule" id="PRU01263"/>
    </source>
</evidence>
<proteinExistence type="predicted"/>
<dbReference type="RefSeq" id="XP_028129749.1">
    <property type="nucleotide sequence ID" value="XM_028273948.1"/>
</dbReference>
<keyword evidence="1" id="KW-0863">Zinc-finger</keyword>
<feature type="binding site" evidence="1">
    <location>
        <position position="67"/>
    </location>
    <ligand>
        <name>Zn(2+)</name>
        <dbReference type="ChEBI" id="CHEBI:29105"/>
    </ligand>
</feature>
<sequence length="514" mass="60022">MNIIEQIDNKETKLQDTDFPHICRICQSRNNLLAFEEQSSLMGIFKLLTNIEVIANPDMPQNVCNKCISKLQSIENFIAKCIETENMLLRLLPNKQIEIKTEIVEPEDDEPMDTCMIELIKNEIQECEVTTVDEWNMDSNHVQKNVCKTEPIIAAKDDWENRPSNSNIDDFNNPSYSDILNNQEENKPKVKTKNHTAHGFCFFCQKEVHLFTRHLIMLHHKEPEILALIRERPGTRRFQMISSLRKRANCAASALGAGRNYRNLLTHVFPSMRPDQKTRIAQNDELICAFGATYLKSLGNDNHSVISTRMRLLAAFLIQVQRTEPSISDMLTVLQPQYWELITKVICILAKYDSILGRYNLPSVMVNCTKYIKDCCKLALEQKKTPVGVDLTTYHNNVKELWSYFDDNHKTKQHLPEVKKVPSISDENKDFNTTFNENQTDVDFSIEQRNKRRRISWSLQQQNIVLNYFQGHIQQKQSPKRHECELLKEKYAPLFENKSWEKIKAYVFNEYRVN</sequence>
<gene>
    <name evidence="3" type="primary">LOC114325818</name>
</gene>
<evidence type="ECO:0000313" key="3">
    <source>
        <dbReference type="RefSeq" id="XP_028129749.1"/>
    </source>
</evidence>
<protein>
    <submittedName>
        <fullName evidence="3">Uncharacterized protein LOC114325818 isoform X3</fullName>
    </submittedName>
</protein>
<keyword evidence="1" id="KW-0862">Zinc</keyword>
<feature type="binding site" evidence="1">
    <location>
        <position position="64"/>
    </location>
    <ligand>
        <name>Zn(2+)</name>
        <dbReference type="ChEBI" id="CHEBI:29105"/>
    </ligand>
</feature>
<dbReference type="GO" id="GO:0008270">
    <property type="term" value="F:zinc ion binding"/>
    <property type="evidence" value="ECO:0007669"/>
    <property type="project" value="UniProtKB-UniRule"/>
</dbReference>
<organism evidence="3">
    <name type="scientific">Diabrotica virgifera virgifera</name>
    <name type="common">western corn rootworm</name>
    <dbReference type="NCBI Taxonomy" id="50390"/>
    <lineage>
        <taxon>Eukaryota</taxon>
        <taxon>Metazoa</taxon>
        <taxon>Ecdysozoa</taxon>
        <taxon>Arthropoda</taxon>
        <taxon>Hexapoda</taxon>
        <taxon>Insecta</taxon>
        <taxon>Pterygota</taxon>
        <taxon>Neoptera</taxon>
        <taxon>Endopterygota</taxon>
        <taxon>Coleoptera</taxon>
        <taxon>Polyphaga</taxon>
        <taxon>Cucujiformia</taxon>
        <taxon>Chrysomeloidea</taxon>
        <taxon>Chrysomelidae</taxon>
        <taxon>Galerucinae</taxon>
        <taxon>Diabroticina</taxon>
        <taxon>Diabroticites</taxon>
        <taxon>Diabrotica</taxon>
    </lineage>
</organism>
<reference evidence="3" key="1">
    <citation type="submission" date="2025-08" db="UniProtKB">
        <authorList>
            <consortium name="RefSeq"/>
        </authorList>
    </citation>
    <scope>IDENTIFICATION</scope>
    <source>
        <tissue evidence="3">Whole insect</tissue>
    </source>
</reference>
<feature type="binding site" evidence="1">
    <location>
        <position position="26"/>
    </location>
    <ligand>
        <name>Zn(2+)</name>
        <dbReference type="ChEBI" id="CHEBI:29105"/>
    </ligand>
</feature>
<feature type="binding site" evidence="1">
    <location>
        <position position="23"/>
    </location>
    <ligand>
        <name>Zn(2+)</name>
        <dbReference type="ChEBI" id="CHEBI:29105"/>
    </ligand>
</feature>
<accession>A0A6P7F297</accession>
<name>A0A6P7F297_DIAVI</name>
<dbReference type="GO" id="GO:0005634">
    <property type="term" value="C:nucleus"/>
    <property type="evidence" value="ECO:0007669"/>
    <property type="project" value="InterPro"/>
</dbReference>
<dbReference type="Gene3D" id="3.40.1800.20">
    <property type="match status" value="1"/>
</dbReference>
<dbReference type="Pfam" id="PF07776">
    <property type="entry name" value="zf-AD"/>
    <property type="match status" value="1"/>
</dbReference>
<dbReference type="SMART" id="SM00868">
    <property type="entry name" value="zf-AD"/>
    <property type="match status" value="1"/>
</dbReference>